<dbReference type="InterPro" id="IPR036890">
    <property type="entry name" value="HATPase_C_sf"/>
</dbReference>
<evidence type="ECO:0000256" key="4">
    <source>
        <dbReference type="ARBA" id="ARBA00022553"/>
    </source>
</evidence>
<dbReference type="PRINTS" id="PR00344">
    <property type="entry name" value="BCTRLSENSOR"/>
</dbReference>
<name>A0A1W2ATB5_9HYPH</name>
<evidence type="ECO:0000313" key="15">
    <source>
        <dbReference type="EMBL" id="SMC63834.1"/>
    </source>
</evidence>
<proteinExistence type="predicted"/>
<keyword evidence="16" id="KW-1185">Reference proteome</keyword>
<dbReference type="Pfam" id="PF02518">
    <property type="entry name" value="HATPase_c"/>
    <property type="match status" value="1"/>
</dbReference>
<reference evidence="15 16" key="1">
    <citation type="submission" date="2017-04" db="EMBL/GenBank/DDBJ databases">
        <authorList>
            <person name="Afonso C.L."/>
            <person name="Miller P.J."/>
            <person name="Scott M.A."/>
            <person name="Spackman E."/>
            <person name="Goraichik I."/>
            <person name="Dimitrov K.M."/>
            <person name="Suarez D.L."/>
            <person name="Swayne D.E."/>
        </authorList>
    </citation>
    <scope>NUCLEOTIDE SEQUENCE [LARGE SCALE GENOMIC DNA]</scope>
    <source>
        <strain evidence="15 16">CGMCC 1.10972</strain>
    </source>
</reference>
<dbReference type="AlphaFoldDB" id="A0A1W2ATB5"/>
<dbReference type="OrthoDB" id="9809567at2"/>
<dbReference type="SUPFAM" id="SSF55874">
    <property type="entry name" value="ATPase domain of HSP90 chaperone/DNA topoisomerase II/histidine kinase"/>
    <property type="match status" value="1"/>
</dbReference>
<dbReference type="PANTHER" id="PTHR45436:SF5">
    <property type="entry name" value="SENSOR HISTIDINE KINASE TRCS"/>
    <property type="match status" value="1"/>
</dbReference>
<sequence>MTPDDATSATRDGTDRTSENAERRGPERRRRGLRRRLIGRWGGSIARSLAVRVVGLSSIWAAIALVAAGILISALYRQAAEDGFAALLEAQLYNLVNSVGIDDAGVLTGSPNLGDLQYMQPESGWYWEVLPASRDTRGRLSSPSLGYSAIPSEPLREVPFDVSYQRSYPMKGLAGEDLQVLETEVVLDDENRAARFRVMGNRSELAEDINAFDRQLAAYLGAVAAGTVIVNAAVILLGLRPLRTVRQSLARIRDGRAERLEGEFPTEIAPLAAEMNALIGNNRRIVERARTQVGNLAHSLKTPIAVLTNEADKLGGESGRLVGEQALAMRRQVQHYLDRARMAAQTESVVFRTPVAPVAERLVRVIGKLNPHLKVAFDTNEADDLIFSGERQDLEEILGNLLENAGKWARSEICLVMRPAGPERFEAIVEDDGPGLSEAERKLALKRGRRLDEKTPGSGLGLSIVSDLAQEYQGSLRLETARLGGLAAIVSLPRLNGVDALT</sequence>
<evidence type="ECO:0000256" key="11">
    <source>
        <dbReference type="SAM" id="MobiDB-lite"/>
    </source>
</evidence>
<dbReference type="InterPro" id="IPR050428">
    <property type="entry name" value="TCS_sensor_his_kinase"/>
</dbReference>
<evidence type="ECO:0000256" key="12">
    <source>
        <dbReference type="SAM" id="Phobius"/>
    </source>
</evidence>
<evidence type="ECO:0000313" key="16">
    <source>
        <dbReference type="Proteomes" id="UP000192656"/>
    </source>
</evidence>
<feature type="compositionally biased region" description="Polar residues" evidence="11">
    <location>
        <begin position="1"/>
        <end position="11"/>
    </location>
</feature>
<gene>
    <name evidence="15" type="ORF">SAMN06297251_10561</name>
</gene>
<evidence type="ECO:0000259" key="13">
    <source>
        <dbReference type="PROSITE" id="PS50109"/>
    </source>
</evidence>
<evidence type="ECO:0000256" key="6">
    <source>
        <dbReference type="ARBA" id="ARBA00022692"/>
    </source>
</evidence>
<evidence type="ECO:0000256" key="10">
    <source>
        <dbReference type="ARBA" id="ARBA00023136"/>
    </source>
</evidence>
<dbReference type="InterPro" id="IPR004358">
    <property type="entry name" value="Sig_transdc_His_kin-like_C"/>
</dbReference>
<keyword evidence="8 12" id="KW-1133">Transmembrane helix</keyword>
<dbReference type="EMBL" id="FWXR01000005">
    <property type="protein sequence ID" value="SMC63834.1"/>
    <property type="molecule type" value="Genomic_DNA"/>
</dbReference>
<feature type="domain" description="Histidine kinase" evidence="13">
    <location>
        <begin position="295"/>
        <end position="496"/>
    </location>
</feature>
<feature type="transmembrane region" description="Helical" evidence="12">
    <location>
        <begin position="216"/>
        <end position="239"/>
    </location>
</feature>
<evidence type="ECO:0000256" key="8">
    <source>
        <dbReference type="ARBA" id="ARBA00022989"/>
    </source>
</evidence>
<evidence type="ECO:0000259" key="14">
    <source>
        <dbReference type="PROSITE" id="PS50885"/>
    </source>
</evidence>
<keyword evidence="9" id="KW-0902">Two-component regulatory system</keyword>
<feature type="domain" description="HAMP" evidence="14">
    <location>
        <begin position="236"/>
        <end position="287"/>
    </location>
</feature>
<keyword evidence="6 12" id="KW-0812">Transmembrane</keyword>
<evidence type="ECO:0000256" key="9">
    <source>
        <dbReference type="ARBA" id="ARBA00023012"/>
    </source>
</evidence>
<dbReference type="PROSITE" id="PS50885">
    <property type="entry name" value="HAMP"/>
    <property type="match status" value="1"/>
</dbReference>
<dbReference type="GO" id="GO:0004673">
    <property type="term" value="F:protein histidine kinase activity"/>
    <property type="evidence" value="ECO:0007669"/>
    <property type="project" value="UniProtKB-EC"/>
</dbReference>
<dbReference type="GO" id="GO:0000160">
    <property type="term" value="P:phosphorelay signal transduction system"/>
    <property type="evidence" value="ECO:0007669"/>
    <property type="project" value="UniProtKB-KW"/>
</dbReference>
<dbReference type="PROSITE" id="PS50109">
    <property type="entry name" value="HIS_KIN"/>
    <property type="match status" value="1"/>
</dbReference>
<evidence type="ECO:0000256" key="5">
    <source>
        <dbReference type="ARBA" id="ARBA00022679"/>
    </source>
</evidence>
<dbReference type="GO" id="GO:0005886">
    <property type="term" value="C:plasma membrane"/>
    <property type="evidence" value="ECO:0007669"/>
    <property type="project" value="TreeGrafter"/>
</dbReference>
<organism evidence="15 16">
    <name type="scientific">Fulvimarina manganoxydans</name>
    <dbReference type="NCBI Taxonomy" id="937218"/>
    <lineage>
        <taxon>Bacteria</taxon>
        <taxon>Pseudomonadati</taxon>
        <taxon>Pseudomonadota</taxon>
        <taxon>Alphaproteobacteria</taxon>
        <taxon>Hyphomicrobiales</taxon>
        <taxon>Aurantimonadaceae</taxon>
        <taxon>Fulvimarina</taxon>
    </lineage>
</organism>
<evidence type="ECO:0000256" key="3">
    <source>
        <dbReference type="ARBA" id="ARBA00012438"/>
    </source>
</evidence>
<keyword evidence="10 12" id="KW-0472">Membrane</keyword>
<dbReference type="PANTHER" id="PTHR45436">
    <property type="entry name" value="SENSOR HISTIDINE KINASE YKOH"/>
    <property type="match status" value="1"/>
</dbReference>
<dbReference type="SMART" id="SM00387">
    <property type="entry name" value="HATPase_c"/>
    <property type="match status" value="1"/>
</dbReference>
<evidence type="ECO:0000256" key="1">
    <source>
        <dbReference type="ARBA" id="ARBA00000085"/>
    </source>
</evidence>
<keyword evidence="5" id="KW-0808">Transferase</keyword>
<dbReference type="Gene3D" id="3.30.565.10">
    <property type="entry name" value="Histidine kinase-like ATPase, C-terminal domain"/>
    <property type="match status" value="1"/>
</dbReference>
<dbReference type="EC" id="2.7.13.3" evidence="3"/>
<protein>
    <recommendedName>
        <fullName evidence="3">histidine kinase</fullName>
        <ecNumber evidence="3">2.7.13.3</ecNumber>
    </recommendedName>
</protein>
<keyword evidence="7 15" id="KW-0418">Kinase</keyword>
<comment type="subcellular location">
    <subcellularLocation>
        <location evidence="2">Membrane</location>
    </subcellularLocation>
</comment>
<feature type="compositionally biased region" description="Basic and acidic residues" evidence="11">
    <location>
        <begin position="12"/>
        <end position="25"/>
    </location>
</feature>
<evidence type="ECO:0000256" key="2">
    <source>
        <dbReference type="ARBA" id="ARBA00004370"/>
    </source>
</evidence>
<keyword evidence="4" id="KW-0597">Phosphoprotein</keyword>
<dbReference type="InterPro" id="IPR003660">
    <property type="entry name" value="HAMP_dom"/>
</dbReference>
<dbReference type="Gene3D" id="1.10.287.130">
    <property type="match status" value="1"/>
</dbReference>
<dbReference type="Proteomes" id="UP000192656">
    <property type="component" value="Unassembled WGS sequence"/>
</dbReference>
<evidence type="ECO:0000256" key="7">
    <source>
        <dbReference type="ARBA" id="ARBA00022777"/>
    </source>
</evidence>
<feature type="transmembrane region" description="Helical" evidence="12">
    <location>
        <begin position="49"/>
        <end position="76"/>
    </location>
</feature>
<feature type="region of interest" description="Disordered" evidence="11">
    <location>
        <begin position="1"/>
        <end position="29"/>
    </location>
</feature>
<dbReference type="InterPro" id="IPR003594">
    <property type="entry name" value="HATPase_dom"/>
</dbReference>
<dbReference type="InterPro" id="IPR005467">
    <property type="entry name" value="His_kinase_dom"/>
</dbReference>
<dbReference type="STRING" id="937218.SAMN06297251_10561"/>
<comment type="catalytic activity">
    <reaction evidence="1">
        <text>ATP + protein L-histidine = ADP + protein N-phospho-L-histidine.</text>
        <dbReference type="EC" id="2.7.13.3"/>
    </reaction>
</comment>
<accession>A0A1W2ATB5</accession>